<name>A0A2N0AML2_9LEPT</name>
<evidence type="ECO:0000256" key="1">
    <source>
        <dbReference type="SAM" id="Phobius"/>
    </source>
</evidence>
<sequence length="784" mass="90442">MQNLSRFQKNTLLTFSLLAFVAYAPLYYSIRNAIKKETLPVTYESAETVSFFSLGEFEITGKESDPKTIHLLSELVDFEFRKVTGGVYLGKENSLTLAKKLRTNFVLFGVFEWKETGIEFNPRISSVEQKSTYSGKSIFLPYEERGKLVSVIYKSLSHLFEETIRLHRLMKRSPEWKIPSEDEFLSESEFVQLSDYDPKLSFEEKNSLFKSLEFPSEYLQFIKICLSLEKKSEDSFKEIWRNVGGNSNLSAYTRFYVAKNIAEFYFTKKEFGKTIEYASAAKKERELLKSVFHSDYADTISLLGKALVLEGKKEEAVYYLTSARKLYDTLGLLQDPTSVENSYFYGLLLYDLSQPELASYELSFIRGLVPTGLNSLYLDFNLAKVYYDLGRFDAALSLLQEQRKAIMDESYANHDIALYSYNLYAATLYKSGKWSVAKSVWESLVSAKSIYGIEEKPYHRYALFNLAVLSKLRNNPEQTETYYKQYVRLSPFGQIVDLPTNERFEIGKPIYPYTWETLSPNSFTELEEKTIRSYTGRYLFNGQDEEIRARTYENRLEDTNLFLDDLLNAKAFLSKPMSALRKTLFGDLKRFEKGNQIVFFDIGPALNHPEYPGVTSLAVAKHFSGMEVVLWELPGEVDLFLKKVKPELKDRLYAFPNIRILSGDGVGEFQTVYSDPNNWILRNRPIPNLKGKTIIIRAANSIDIYEPFTKILPHFQNIGKELKSNPILYFFNRSILLKPAGSEKFILIGNQSIRGFHHNFQSLDRNGEPPYSILPFTVCEEVNL</sequence>
<keyword evidence="1" id="KW-0472">Membrane</keyword>
<protein>
    <recommendedName>
        <fullName evidence="4">Tetratricopeptide repeat protein</fullName>
    </recommendedName>
</protein>
<proteinExistence type="predicted"/>
<dbReference type="OrthoDB" id="340981at2"/>
<gene>
    <name evidence="2" type="ORF">CH364_04850</name>
</gene>
<dbReference type="Gene3D" id="1.25.40.10">
    <property type="entry name" value="Tetratricopeptide repeat domain"/>
    <property type="match status" value="1"/>
</dbReference>
<keyword evidence="1" id="KW-0812">Transmembrane</keyword>
<evidence type="ECO:0008006" key="4">
    <source>
        <dbReference type="Google" id="ProtNLM"/>
    </source>
</evidence>
<dbReference type="InterPro" id="IPR011990">
    <property type="entry name" value="TPR-like_helical_dom_sf"/>
</dbReference>
<dbReference type="EMBL" id="NPDX01000001">
    <property type="protein sequence ID" value="PJZ85549.1"/>
    <property type="molecule type" value="Genomic_DNA"/>
</dbReference>
<dbReference type="Proteomes" id="UP000232145">
    <property type="component" value="Unassembled WGS sequence"/>
</dbReference>
<accession>A0A2N0AML2</accession>
<reference evidence="2 3" key="1">
    <citation type="submission" date="2017-07" db="EMBL/GenBank/DDBJ databases">
        <title>Leptospira spp. isolated from tropical soils.</title>
        <authorList>
            <person name="Thibeaux R."/>
            <person name="Iraola G."/>
            <person name="Ferres I."/>
            <person name="Bierque E."/>
            <person name="Girault D."/>
            <person name="Soupe-Gilbert M.-E."/>
            <person name="Picardeau M."/>
            <person name="Goarant C."/>
        </authorList>
    </citation>
    <scope>NUCLEOTIDE SEQUENCE [LARGE SCALE GENOMIC DNA]</scope>
    <source>
        <strain evidence="2 3">FH2-B-A1</strain>
    </source>
</reference>
<dbReference type="AlphaFoldDB" id="A0A2N0AML2"/>
<dbReference type="SUPFAM" id="SSF48452">
    <property type="entry name" value="TPR-like"/>
    <property type="match status" value="1"/>
</dbReference>
<organism evidence="2 3">
    <name type="scientific">Leptospira harrisiae</name>
    <dbReference type="NCBI Taxonomy" id="2023189"/>
    <lineage>
        <taxon>Bacteria</taxon>
        <taxon>Pseudomonadati</taxon>
        <taxon>Spirochaetota</taxon>
        <taxon>Spirochaetia</taxon>
        <taxon>Leptospirales</taxon>
        <taxon>Leptospiraceae</taxon>
        <taxon>Leptospira</taxon>
    </lineage>
</organism>
<keyword evidence="1" id="KW-1133">Transmembrane helix</keyword>
<evidence type="ECO:0000313" key="2">
    <source>
        <dbReference type="EMBL" id="PJZ85549.1"/>
    </source>
</evidence>
<feature type="transmembrane region" description="Helical" evidence="1">
    <location>
        <begin position="12"/>
        <end position="30"/>
    </location>
</feature>
<comment type="caution">
    <text evidence="2">The sequence shown here is derived from an EMBL/GenBank/DDBJ whole genome shotgun (WGS) entry which is preliminary data.</text>
</comment>
<keyword evidence="3" id="KW-1185">Reference proteome</keyword>
<evidence type="ECO:0000313" key="3">
    <source>
        <dbReference type="Proteomes" id="UP000232145"/>
    </source>
</evidence>